<proteinExistence type="predicted"/>
<dbReference type="GO" id="GO:0031177">
    <property type="term" value="F:phosphopantetheine binding"/>
    <property type="evidence" value="ECO:0007669"/>
    <property type="project" value="TreeGrafter"/>
</dbReference>
<dbReference type="EMBL" id="QXJM01000048">
    <property type="protein sequence ID" value="RIE00846.1"/>
    <property type="molecule type" value="Genomic_DNA"/>
</dbReference>
<dbReference type="PANTHER" id="PTHR45527:SF1">
    <property type="entry name" value="FATTY ACID SYNTHASE"/>
    <property type="match status" value="1"/>
</dbReference>
<name>A0A398CCD8_9BACL</name>
<dbReference type="Proteomes" id="UP000266340">
    <property type="component" value="Unassembled WGS sequence"/>
</dbReference>
<dbReference type="GO" id="GO:0005829">
    <property type="term" value="C:cytosol"/>
    <property type="evidence" value="ECO:0007669"/>
    <property type="project" value="TreeGrafter"/>
</dbReference>
<accession>A0A398CCD8</accession>
<organism evidence="2 3">
    <name type="scientific">Cohnella faecalis</name>
    <dbReference type="NCBI Taxonomy" id="2315694"/>
    <lineage>
        <taxon>Bacteria</taxon>
        <taxon>Bacillati</taxon>
        <taxon>Bacillota</taxon>
        <taxon>Bacilli</taxon>
        <taxon>Bacillales</taxon>
        <taxon>Paenibacillaceae</taxon>
        <taxon>Cohnella</taxon>
    </lineage>
</organism>
<comment type="caution">
    <text evidence="2">The sequence shown here is derived from an EMBL/GenBank/DDBJ whole genome shotgun (WGS) entry which is preliminary data.</text>
</comment>
<evidence type="ECO:0000256" key="1">
    <source>
        <dbReference type="ARBA" id="ARBA00022737"/>
    </source>
</evidence>
<sequence length="110" mass="12297">MDRRRPSLVVQCICSMPGARVYIGTDWGSCIQRTNIYIELLHAGGSDRCCREMYISGDGVSRGYLNQPELTVEKFVANPFAPGERMYRTGDLARWLPTGTSNTWDGSTSK</sequence>
<evidence type="ECO:0000313" key="2">
    <source>
        <dbReference type="EMBL" id="RIE00846.1"/>
    </source>
</evidence>
<keyword evidence="3" id="KW-1185">Reference proteome</keyword>
<dbReference type="GO" id="GO:0044550">
    <property type="term" value="P:secondary metabolite biosynthetic process"/>
    <property type="evidence" value="ECO:0007669"/>
    <property type="project" value="TreeGrafter"/>
</dbReference>
<evidence type="ECO:0000313" key="3">
    <source>
        <dbReference type="Proteomes" id="UP000266340"/>
    </source>
</evidence>
<gene>
    <name evidence="2" type="ORF">D3H35_26975</name>
</gene>
<keyword evidence="1" id="KW-0677">Repeat</keyword>
<protein>
    <submittedName>
        <fullName evidence="2">Uncharacterized protein</fullName>
    </submittedName>
</protein>
<reference evidence="2 3" key="1">
    <citation type="submission" date="2018-09" db="EMBL/GenBank/DDBJ databases">
        <title>Cohnella cavernae sp. nov., isolated from a karst cave.</title>
        <authorList>
            <person name="Zhu H."/>
        </authorList>
    </citation>
    <scope>NUCLEOTIDE SEQUENCE [LARGE SCALE GENOMIC DNA]</scope>
    <source>
        <strain evidence="2 3">K2E09-144</strain>
    </source>
</reference>
<dbReference type="Gene3D" id="2.30.38.10">
    <property type="entry name" value="Luciferase, Domain 3"/>
    <property type="match status" value="1"/>
</dbReference>
<dbReference type="AlphaFoldDB" id="A0A398CCD8"/>
<dbReference type="GO" id="GO:0043041">
    <property type="term" value="P:amino acid activation for nonribosomal peptide biosynthetic process"/>
    <property type="evidence" value="ECO:0007669"/>
    <property type="project" value="TreeGrafter"/>
</dbReference>
<dbReference type="PANTHER" id="PTHR45527">
    <property type="entry name" value="NONRIBOSOMAL PEPTIDE SYNTHETASE"/>
    <property type="match status" value="1"/>
</dbReference>
<dbReference type="SUPFAM" id="SSF56801">
    <property type="entry name" value="Acetyl-CoA synthetase-like"/>
    <property type="match status" value="1"/>
</dbReference>